<proteinExistence type="predicted"/>
<organism evidence="1 2">
    <name type="scientific">Riccia fluitans</name>
    <dbReference type="NCBI Taxonomy" id="41844"/>
    <lineage>
        <taxon>Eukaryota</taxon>
        <taxon>Viridiplantae</taxon>
        <taxon>Streptophyta</taxon>
        <taxon>Embryophyta</taxon>
        <taxon>Marchantiophyta</taxon>
        <taxon>Marchantiopsida</taxon>
        <taxon>Marchantiidae</taxon>
        <taxon>Marchantiales</taxon>
        <taxon>Ricciaceae</taxon>
        <taxon>Riccia</taxon>
    </lineage>
</organism>
<dbReference type="SUPFAM" id="SSF53756">
    <property type="entry name" value="UDP-Glycosyltransferase/glycogen phosphorylase"/>
    <property type="match status" value="1"/>
</dbReference>
<reference evidence="1 2" key="1">
    <citation type="submission" date="2024-09" db="EMBL/GenBank/DDBJ databases">
        <title>Chromosome-scale assembly of Riccia fluitans.</title>
        <authorList>
            <person name="Paukszto L."/>
            <person name="Sawicki J."/>
            <person name="Karawczyk K."/>
            <person name="Piernik-Szablinska J."/>
            <person name="Szczecinska M."/>
            <person name="Mazdziarz M."/>
        </authorList>
    </citation>
    <scope>NUCLEOTIDE SEQUENCE [LARGE SCALE GENOMIC DNA]</scope>
    <source>
        <strain evidence="1">Rf_01</strain>
        <tissue evidence="1">Aerial parts of the thallus</tissue>
    </source>
</reference>
<dbReference type="EMBL" id="JBHFFA010000008">
    <property type="protein sequence ID" value="KAL2608453.1"/>
    <property type="molecule type" value="Genomic_DNA"/>
</dbReference>
<evidence type="ECO:0000313" key="1">
    <source>
        <dbReference type="EMBL" id="KAL2608453.1"/>
    </source>
</evidence>
<dbReference type="Gene3D" id="3.40.50.2000">
    <property type="entry name" value="Glycogen Phosphorylase B"/>
    <property type="match status" value="1"/>
</dbReference>
<dbReference type="Proteomes" id="UP001605036">
    <property type="component" value="Unassembled WGS sequence"/>
</dbReference>
<sequence>MAEQSGRKAHALRLPAWGQGHIAPVINVGLRLATNGITSTFVNVRKNISSIRSKYEKELRGLDFHLVQLDDEPGRRELRLGPIIQETRWFPSCVSTLRGEAGSRLASRK</sequence>
<comment type="caution">
    <text evidence="1">The sequence shown here is derived from an EMBL/GenBank/DDBJ whole genome shotgun (WGS) entry which is preliminary data.</text>
</comment>
<evidence type="ECO:0000313" key="2">
    <source>
        <dbReference type="Proteomes" id="UP001605036"/>
    </source>
</evidence>
<dbReference type="AlphaFoldDB" id="A0ABD1XHL5"/>
<keyword evidence="2" id="KW-1185">Reference proteome</keyword>
<name>A0ABD1XHL5_9MARC</name>
<protein>
    <submittedName>
        <fullName evidence="1">Uncharacterized protein</fullName>
    </submittedName>
</protein>
<gene>
    <name evidence="1" type="ORF">R1flu_027026</name>
</gene>
<accession>A0ABD1XHL5</accession>